<sequence>MPIKNKLRLIMAERRINNISDLMSITGLSRNALNKLWHDEDLESVKLGTLIQVCNALGVALSELIEYENEKDGSQ</sequence>
<dbReference type="Gene3D" id="1.10.260.40">
    <property type="entry name" value="lambda repressor-like DNA-binding domains"/>
    <property type="match status" value="1"/>
</dbReference>
<reference evidence="2 3" key="1">
    <citation type="submission" date="2022-12" db="EMBL/GenBank/DDBJ databases">
        <title>Draft genome sequence of Paenibacillus sp. dW9.</title>
        <authorList>
            <person name="Choi E.-W."/>
            <person name="Kim D.-U."/>
        </authorList>
    </citation>
    <scope>NUCLEOTIDE SEQUENCE [LARGE SCALE GENOMIC DNA]</scope>
    <source>
        <strain evidence="3">dW9</strain>
    </source>
</reference>
<evidence type="ECO:0000313" key="2">
    <source>
        <dbReference type="EMBL" id="MCZ8513798.1"/>
    </source>
</evidence>
<evidence type="ECO:0000259" key="1">
    <source>
        <dbReference type="Pfam" id="PF13443"/>
    </source>
</evidence>
<proteinExistence type="predicted"/>
<dbReference type="SUPFAM" id="SSF47413">
    <property type="entry name" value="lambda repressor-like DNA-binding domains"/>
    <property type="match status" value="1"/>
</dbReference>
<protein>
    <submittedName>
        <fullName evidence="2">Helix-turn-helix transcriptional regulator</fullName>
    </submittedName>
</protein>
<dbReference type="EMBL" id="JAQAGZ010000009">
    <property type="protein sequence ID" value="MCZ8513798.1"/>
    <property type="molecule type" value="Genomic_DNA"/>
</dbReference>
<feature type="domain" description="HTH cro/C1-type" evidence="1">
    <location>
        <begin position="6"/>
        <end position="69"/>
    </location>
</feature>
<organism evidence="2 3">
    <name type="scientific">Paenibacillus gyeongsangnamensis</name>
    <dbReference type="NCBI Taxonomy" id="3388067"/>
    <lineage>
        <taxon>Bacteria</taxon>
        <taxon>Bacillati</taxon>
        <taxon>Bacillota</taxon>
        <taxon>Bacilli</taxon>
        <taxon>Bacillales</taxon>
        <taxon>Paenibacillaceae</taxon>
        <taxon>Paenibacillus</taxon>
    </lineage>
</organism>
<accession>A0ABT4QA86</accession>
<dbReference type="Proteomes" id="UP001527882">
    <property type="component" value="Unassembled WGS sequence"/>
</dbReference>
<name>A0ABT4QA86_9BACL</name>
<comment type="caution">
    <text evidence="2">The sequence shown here is derived from an EMBL/GenBank/DDBJ whole genome shotgun (WGS) entry which is preliminary data.</text>
</comment>
<dbReference type="InterPro" id="IPR001387">
    <property type="entry name" value="Cro/C1-type_HTH"/>
</dbReference>
<evidence type="ECO:0000313" key="3">
    <source>
        <dbReference type="Proteomes" id="UP001527882"/>
    </source>
</evidence>
<gene>
    <name evidence="2" type="ORF">O9H85_15420</name>
</gene>
<dbReference type="InterPro" id="IPR010982">
    <property type="entry name" value="Lambda_DNA-bd_dom_sf"/>
</dbReference>
<keyword evidence="3" id="KW-1185">Reference proteome</keyword>
<dbReference type="Pfam" id="PF13443">
    <property type="entry name" value="HTH_26"/>
    <property type="match status" value="1"/>
</dbReference>
<dbReference type="RefSeq" id="WP_269882322.1">
    <property type="nucleotide sequence ID" value="NZ_JAQAGZ010000009.1"/>
</dbReference>